<feature type="domain" description="TonB-dependent receptor-like beta-barrel" evidence="13">
    <location>
        <begin position="272"/>
        <end position="686"/>
    </location>
</feature>
<dbReference type="InterPro" id="IPR012910">
    <property type="entry name" value="Plug_dom"/>
</dbReference>
<evidence type="ECO:0000259" key="14">
    <source>
        <dbReference type="Pfam" id="PF07715"/>
    </source>
</evidence>
<dbReference type="EMBL" id="UNSC01000003">
    <property type="protein sequence ID" value="SZD72471.1"/>
    <property type="molecule type" value="Genomic_DNA"/>
</dbReference>
<dbReference type="PROSITE" id="PS52016">
    <property type="entry name" value="TONB_DEPENDENT_REC_3"/>
    <property type="match status" value="1"/>
</dbReference>
<dbReference type="PANTHER" id="PTHR30069:SF29">
    <property type="entry name" value="HEMOGLOBIN AND HEMOGLOBIN-HAPTOGLOBIN-BINDING PROTEIN 1-RELATED"/>
    <property type="match status" value="1"/>
</dbReference>
<dbReference type="GO" id="GO:0009279">
    <property type="term" value="C:cell outer membrane"/>
    <property type="evidence" value="ECO:0007669"/>
    <property type="project" value="UniProtKB-SubCell"/>
</dbReference>
<keyword evidence="2 10" id="KW-0813">Transport</keyword>
<dbReference type="RefSeq" id="WP_119059255.1">
    <property type="nucleotide sequence ID" value="NZ_UNSC01000003.1"/>
</dbReference>
<dbReference type="GO" id="GO:0044718">
    <property type="term" value="P:siderophore transmembrane transport"/>
    <property type="evidence" value="ECO:0007669"/>
    <property type="project" value="TreeGrafter"/>
</dbReference>
<keyword evidence="16" id="KW-1185">Reference proteome</keyword>
<dbReference type="Gene3D" id="2.40.170.20">
    <property type="entry name" value="TonB-dependent receptor, beta-barrel domain"/>
    <property type="match status" value="1"/>
</dbReference>
<dbReference type="InterPro" id="IPR037066">
    <property type="entry name" value="Plug_dom_sf"/>
</dbReference>
<evidence type="ECO:0000313" key="16">
    <source>
        <dbReference type="Proteomes" id="UP000262142"/>
    </source>
</evidence>
<comment type="similarity">
    <text evidence="10 11">Belongs to the TonB-dependent receptor family.</text>
</comment>
<keyword evidence="3 10" id="KW-1134">Transmembrane beta strand</keyword>
<gene>
    <name evidence="15" type="ORF">SAMEA104719789_00916</name>
</gene>
<keyword evidence="8 15" id="KW-0675">Receptor</keyword>
<keyword evidence="5 12" id="KW-0732">Signal</keyword>
<feature type="signal peptide" evidence="12">
    <location>
        <begin position="1"/>
        <end position="19"/>
    </location>
</feature>
<evidence type="ECO:0000313" key="15">
    <source>
        <dbReference type="EMBL" id="SZD72471.1"/>
    </source>
</evidence>
<keyword evidence="4 10" id="KW-0812">Transmembrane</keyword>
<dbReference type="OrthoDB" id="9761152at2"/>
<evidence type="ECO:0000256" key="2">
    <source>
        <dbReference type="ARBA" id="ARBA00022448"/>
    </source>
</evidence>
<comment type="subcellular location">
    <subcellularLocation>
        <location evidence="1 10">Cell outer membrane</location>
        <topology evidence="1 10">Multi-pass membrane protein</topology>
    </subcellularLocation>
</comment>
<dbReference type="Pfam" id="PF07715">
    <property type="entry name" value="Plug"/>
    <property type="match status" value="1"/>
</dbReference>
<organism evidence="15 16">
    <name type="scientific">Candidatus Ornithobacterium hominis</name>
    <dbReference type="NCBI Taxonomy" id="2497989"/>
    <lineage>
        <taxon>Bacteria</taxon>
        <taxon>Pseudomonadati</taxon>
        <taxon>Bacteroidota</taxon>
        <taxon>Flavobacteriia</taxon>
        <taxon>Flavobacteriales</taxon>
        <taxon>Weeksellaceae</taxon>
        <taxon>Ornithobacterium</taxon>
    </lineage>
</organism>
<dbReference type="InterPro" id="IPR039426">
    <property type="entry name" value="TonB-dep_rcpt-like"/>
</dbReference>
<dbReference type="AlphaFoldDB" id="A0A383U005"/>
<sequence length="734" mass="83096">MYKKVFLLGTLGAIISANAQENKAANDSINQEIIQLDEISVSPTRATDKTPMTFSSVSKETLAKQNLGQDIPILLNLLPSVVTTSDAGNGVGYTGIRVRGTDATRVNVTINGIPYNDSESQGTFWVNMPDFVSSVENIQLQRGVGTSTNGAGAFGASLNLLTNNISPNPSGELSASYGSFNTQKYTAKFSTGLMKNNFSFSGRFSKINSDGYIDRASSDLHSYFLQGAYANKGTLIKALTFGGKEKTYQSWDGVQKEIMGNKVLFDQMEQYGRTYNPGGLMYKDSNGVQHFYDNHTDNYKQDHYQLHWNQQWDRKWNTNLAFHYTKGFGYYESYRRDKKLKDYSLEALEINGQKASKSDLIDRKYLDNDFYGATFALNYKNNGLDLTFGSAGNYYKGWHFGEILWVKEAVKQSYEQEFYRDLSEKYDFNNFLKANYQIGDVILYADLQYRNISYKANGEETGKVNDKFNFFNPKGGITYLANANHQFYASYARAQREPNRKDYENGNPKPEKLNDFEAGWRFKQNNVAVNVNGYYMLYQDQLVLTGEIDNVGGAVRKNSGNSYRLGLELDAAVQFNQFSIRPAVTISQNKNIDFVENQLGKLVKLGKTDISYSPNLIIGNTLTYSPIENLEFALQSKYVSKQFMSNTEAKNSQLDAYFTNDIRMNYELKLNDFAKAIRFNLMINNVFDLKYISNGYYYNYVDDWSTQGQKQLVEGVGYYPQAGINVLGGISLLF</sequence>
<dbReference type="PANTHER" id="PTHR30069">
    <property type="entry name" value="TONB-DEPENDENT OUTER MEMBRANE RECEPTOR"/>
    <property type="match status" value="1"/>
</dbReference>
<dbReference type="Proteomes" id="UP000262142">
    <property type="component" value="Unassembled WGS sequence"/>
</dbReference>
<evidence type="ECO:0000256" key="9">
    <source>
        <dbReference type="ARBA" id="ARBA00023237"/>
    </source>
</evidence>
<feature type="chain" id="PRO_5016930045" evidence="12">
    <location>
        <begin position="20"/>
        <end position="734"/>
    </location>
</feature>
<evidence type="ECO:0000256" key="10">
    <source>
        <dbReference type="PROSITE-ProRule" id="PRU01360"/>
    </source>
</evidence>
<evidence type="ECO:0000256" key="4">
    <source>
        <dbReference type="ARBA" id="ARBA00022692"/>
    </source>
</evidence>
<dbReference type="Pfam" id="PF00593">
    <property type="entry name" value="TonB_dep_Rec_b-barrel"/>
    <property type="match status" value="1"/>
</dbReference>
<keyword evidence="7 10" id="KW-0472">Membrane</keyword>
<dbReference type="InterPro" id="IPR000531">
    <property type="entry name" value="Beta-barrel_TonB"/>
</dbReference>
<dbReference type="InterPro" id="IPR036942">
    <property type="entry name" value="Beta-barrel_TonB_sf"/>
</dbReference>
<evidence type="ECO:0000256" key="6">
    <source>
        <dbReference type="ARBA" id="ARBA00023077"/>
    </source>
</evidence>
<dbReference type="Gene3D" id="2.170.130.10">
    <property type="entry name" value="TonB-dependent receptor, plug domain"/>
    <property type="match status" value="1"/>
</dbReference>
<name>A0A383U005_9FLAO</name>
<dbReference type="SUPFAM" id="SSF56935">
    <property type="entry name" value="Porins"/>
    <property type="match status" value="1"/>
</dbReference>
<evidence type="ECO:0000256" key="5">
    <source>
        <dbReference type="ARBA" id="ARBA00022729"/>
    </source>
</evidence>
<protein>
    <submittedName>
        <fullName evidence="15">Outer membrane cobalamin receptor protein</fullName>
    </submittedName>
</protein>
<proteinExistence type="inferred from homology"/>
<evidence type="ECO:0000256" key="1">
    <source>
        <dbReference type="ARBA" id="ARBA00004571"/>
    </source>
</evidence>
<keyword evidence="9 10" id="KW-0998">Cell outer membrane</keyword>
<evidence type="ECO:0000256" key="11">
    <source>
        <dbReference type="RuleBase" id="RU003357"/>
    </source>
</evidence>
<reference evidence="15 16" key="1">
    <citation type="submission" date="2018-09" db="EMBL/GenBank/DDBJ databases">
        <authorList>
            <consortium name="Pathogen Informatics"/>
        </authorList>
    </citation>
    <scope>NUCLEOTIDE SEQUENCE [LARGE SCALE GENOMIC DNA]</scope>
    <source>
        <strain evidence="15 16">OH-22767</strain>
    </source>
</reference>
<evidence type="ECO:0000256" key="8">
    <source>
        <dbReference type="ARBA" id="ARBA00023170"/>
    </source>
</evidence>
<dbReference type="GO" id="GO:0015344">
    <property type="term" value="F:siderophore uptake transmembrane transporter activity"/>
    <property type="evidence" value="ECO:0007669"/>
    <property type="project" value="TreeGrafter"/>
</dbReference>
<evidence type="ECO:0000256" key="12">
    <source>
        <dbReference type="SAM" id="SignalP"/>
    </source>
</evidence>
<evidence type="ECO:0000256" key="3">
    <source>
        <dbReference type="ARBA" id="ARBA00022452"/>
    </source>
</evidence>
<keyword evidence="6 11" id="KW-0798">TonB box</keyword>
<evidence type="ECO:0000259" key="13">
    <source>
        <dbReference type="Pfam" id="PF00593"/>
    </source>
</evidence>
<accession>A0A383U005</accession>
<feature type="domain" description="TonB-dependent receptor plug" evidence="14">
    <location>
        <begin position="48"/>
        <end position="156"/>
    </location>
</feature>
<evidence type="ECO:0000256" key="7">
    <source>
        <dbReference type="ARBA" id="ARBA00023136"/>
    </source>
</evidence>